<protein>
    <submittedName>
        <fullName evidence="2">Uncharacterized protein</fullName>
    </submittedName>
</protein>
<dbReference type="AlphaFoldDB" id="A0A318TR13"/>
<proteinExistence type="predicted"/>
<name>A0A318TR13_9BACL</name>
<keyword evidence="3" id="KW-1185">Reference proteome</keyword>
<keyword evidence="1" id="KW-0472">Membrane</keyword>
<reference evidence="2 3" key="1">
    <citation type="submission" date="2018-06" db="EMBL/GenBank/DDBJ databases">
        <title>Genomic Encyclopedia of Archaeal and Bacterial Type Strains, Phase II (KMG-II): from individual species to whole genera.</title>
        <authorList>
            <person name="Goeker M."/>
        </authorList>
    </citation>
    <scope>NUCLEOTIDE SEQUENCE [LARGE SCALE GENOMIC DNA]</scope>
    <source>
        <strain evidence="2 3">KACC 16626</strain>
    </source>
</reference>
<dbReference type="EMBL" id="QJTJ01000007">
    <property type="protein sequence ID" value="PYF06783.1"/>
    <property type="molecule type" value="Genomic_DNA"/>
</dbReference>
<feature type="transmembrane region" description="Helical" evidence="1">
    <location>
        <begin position="12"/>
        <end position="38"/>
    </location>
</feature>
<sequence>MKNLKIFDEAFLAFCWLLLIISIILFVIFGSFLFALFIQEIQWSS</sequence>
<keyword evidence="1" id="KW-1133">Transmembrane helix</keyword>
<accession>A0A318TR13</accession>
<evidence type="ECO:0000313" key="2">
    <source>
        <dbReference type="EMBL" id="PYF06783.1"/>
    </source>
</evidence>
<comment type="caution">
    <text evidence="2">The sequence shown here is derived from an EMBL/GenBank/DDBJ whole genome shotgun (WGS) entry which is preliminary data.</text>
</comment>
<dbReference type="Proteomes" id="UP000247416">
    <property type="component" value="Unassembled WGS sequence"/>
</dbReference>
<evidence type="ECO:0000313" key="3">
    <source>
        <dbReference type="Proteomes" id="UP000247416"/>
    </source>
</evidence>
<organism evidence="2 3">
    <name type="scientific">Ureibacillus chungkukjangi</name>
    <dbReference type="NCBI Taxonomy" id="1202712"/>
    <lineage>
        <taxon>Bacteria</taxon>
        <taxon>Bacillati</taxon>
        <taxon>Bacillota</taxon>
        <taxon>Bacilli</taxon>
        <taxon>Bacillales</taxon>
        <taxon>Caryophanaceae</taxon>
        <taxon>Ureibacillus</taxon>
    </lineage>
</organism>
<evidence type="ECO:0000256" key="1">
    <source>
        <dbReference type="SAM" id="Phobius"/>
    </source>
</evidence>
<gene>
    <name evidence="2" type="ORF">BJ095_10717</name>
</gene>
<keyword evidence="1" id="KW-0812">Transmembrane</keyword>